<name>L0DPM8_SINAD</name>
<protein>
    <recommendedName>
        <fullName evidence="3">Alpha/beta hydrolase family protein</fullName>
    </recommendedName>
</protein>
<keyword evidence="2" id="KW-1185">Reference proteome</keyword>
<dbReference type="STRING" id="886293.Sinac_7151"/>
<evidence type="ECO:0000313" key="1">
    <source>
        <dbReference type="EMBL" id="AGA31202.1"/>
    </source>
</evidence>
<sequence length="509" mass="56393">MSQRKSHRSHWGLVLILVGSVFGALRDTVAADSSTTFAGEKTTWHGFDRYDFVMDEGSLAIQPFKVADDEKDGVKAPAKGQRRCIVVVPKTPAPGHPWSWQACYWNHEPQSEVELLRRGFHVAFITPDPDKTWDAWYAYLTETHGLSKKPAFIGMSRGGVNEYDWATANPDKVSCIYADNPAIRPEAFMKLGELTKHDVPLLSICGSLDFLLDQHTLAIENRYHQLGGRITVMIKEGAAHHPHSLRNPGPIADWIEKHVQPARGDRPDFADPTFTKSYYYGHESSYHDLKEEKTYAVSRGPGFTECYDRYDAMNNSQWGITGMAVVVPKTVAPGKPWVFRANRIGRNAEVVDLALLAKGFHIVAAPVVAQSGPVRQEWDAVYKRLTENGFSKKAVMEGAGTAAGEAYAWAIENPDKVSCIYGENPALHSLMSKTPPLENLAPLAKAGVPLLHVCGSLDPWLDDQTRVVERRYKELGGPITVIVKEGEGHYPLAPKDPKAVVDFITNAVN</sequence>
<dbReference type="Gene3D" id="3.40.50.1820">
    <property type="entry name" value="alpha/beta hydrolase"/>
    <property type="match status" value="2"/>
</dbReference>
<reference evidence="1 2" key="1">
    <citation type="submission" date="2012-02" db="EMBL/GenBank/DDBJ databases">
        <title>Complete sequence of chromosome of Singulisphaera acidiphila DSM 18658.</title>
        <authorList>
            <consortium name="US DOE Joint Genome Institute (JGI-PGF)"/>
            <person name="Lucas S."/>
            <person name="Copeland A."/>
            <person name="Lapidus A."/>
            <person name="Glavina del Rio T."/>
            <person name="Dalin E."/>
            <person name="Tice H."/>
            <person name="Bruce D."/>
            <person name="Goodwin L."/>
            <person name="Pitluck S."/>
            <person name="Peters L."/>
            <person name="Ovchinnikova G."/>
            <person name="Chertkov O."/>
            <person name="Kyrpides N."/>
            <person name="Mavromatis K."/>
            <person name="Ivanova N."/>
            <person name="Brettin T."/>
            <person name="Detter J.C."/>
            <person name="Han C."/>
            <person name="Larimer F."/>
            <person name="Land M."/>
            <person name="Hauser L."/>
            <person name="Markowitz V."/>
            <person name="Cheng J.-F."/>
            <person name="Hugenholtz P."/>
            <person name="Woyke T."/>
            <person name="Wu D."/>
            <person name="Tindall B."/>
            <person name="Pomrenke H."/>
            <person name="Brambilla E."/>
            <person name="Klenk H.-P."/>
            <person name="Eisen J.A."/>
        </authorList>
    </citation>
    <scope>NUCLEOTIDE SEQUENCE [LARGE SCALE GENOMIC DNA]</scope>
    <source>
        <strain evidence="2">ATCC BAA-1392 / DSM 18658 / VKM B-2454 / MOB10</strain>
    </source>
</reference>
<gene>
    <name evidence="1" type="ordered locus">Sinac_7151</name>
</gene>
<dbReference type="RefSeq" id="WP_015250273.1">
    <property type="nucleotide sequence ID" value="NC_019892.1"/>
</dbReference>
<proteinExistence type="predicted"/>
<dbReference type="InterPro" id="IPR029058">
    <property type="entry name" value="AB_hydrolase_fold"/>
</dbReference>
<evidence type="ECO:0000313" key="2">
    <source>
        <dbReference type="Proteomes" id="UP000010798"/>
    </source>
</evidence>
<dbReference type="EMBL" id="CP003364">
    <property type="protein sequence ID" value="AGA31202.1"/>
    <property type="molecule type" value="Genomic_DNA"/>
</dbReference>
<dbReference type="AlphaFoldDB" id="L0DPM8"/>
<evidence type="ECO:0008006" key="3">
    <source>
        <dbReference type="Google" id="ProtNLM"/>
    </source>
</evidence>
<dbReference type="SUPFAM" id="SSF53474">
    <property type="entry name" value="alpha/beta-Hydrolases"/>
    <property type="match status" value="2"/>
</dbReference>
<dbReference type="Proteomes" id="UP000010798">
    <property type="component" value="Chromosome"/>
</dbReference>
<dbReference type="HOGENOM" id="CLU_535161_0_0_0"/>
<organism evidence="1 2">
    <name type="scientific">Singulisphaera acidiphila (strain ATCC BAA-1392 / DSM 18658 / VKM B-2454 / MOB10)</name>
    <dbReference type="NCBI Taxonomy" id="886293"/>
    <lineage>
        <taxon>Bacteria</taxon>
        <taxon>Pseudomonadati</taxon>
        <taxon>Planctomycetota</taxon>
        <taxon>Planctomycetia</taxon>
        <taxon>Isosphaerales</taxon>
        <taxon>Isosphaeraceae</taxon>
        <taxon>Singulisphaera</taxon>
    </lineage>
</organism>
<accession>L0DPM8</accession>
<dbReference type="eggNOG" id="COG0412">
    <property type="taxonomic scope" value="Bacteria"/>
</dbReference>
<dbReference type="OrthoDB" id="234896at2"/>
<dbReference type="KEGG" id="saci:Sinac_7151"/>